<dbReference type="Gene3D" id="2.40.128.410">
    <property type="match status" value="1"/>
</dbReference>
<dbReference type="RefSeq" id="WP_146380288.1">
    <property type="nucleotide sequence ID" value="NZ_VOEJ01000001.1"/>
</dbReference>
<feature type="signal peptide" evidence="1">
    <location>
        <begin position="1"/>
        <end position="23"/>
    </location>
</feature>
<evidence type="ECO:0000256" key="1">
    <source>
        <dbReference type="SAM" id="SignalP"/>
    </source>
</evidence>
<name>A0A563UJ26_9SPHI</name>
<proteinExistence type="predicted"/>
<keyword evidence="3" id="KW-1185">Reference proteome</keyword>
<dbReference type="OrthoDB" id="1097715at2"/>
<evidence type="ECO:0000313" key="2">
    <source>
        <dbReference type="EMBL" id="TWR31390.1"/>
    </source>
</evidence>
<protein>
    <submittedName>
        <fullName evidence="2">DUF4251 domain-containing protein</fullName>
    </submittedName>
</protein>
<dbReference type="Pfam" id="PF14059">
    <property type="entry name" value="DUF4251"/>
    <property type="match status" value="1"/>
</dbReference>
<organism evidence="2 3">
    <name type="scientific">Mucilaginibacter pallidiroseus</name>
    <dbReference type="NCBI Taxonomy" id="2599295"/>
    <lineage>
        <taxon>Bacteria</taxon>
        <taxon>Pseudomonadati</taxon>
        <taxon>Bacteroidota</taxon>
        <taxon>Sphingobacteriia</taxon>
        <taxon>Sphingobacteriales</taxon>
        <taxon>Sphingobacteriaceae</taxon>
        <taxon>Mucilaginibacter</taxon>
    </lineage>
</organism>
<dbReference type="Proteomes" id="UP000320042">
    <property type="component" value="Unassembled WGS sequence"/>
</dbReference>
<keyword evidence="1" id="KW-0732">Signal</keyword>
<reference evidence="2 3" key="1">
    <citation type="submission" date="2019-07" db="EMBL/GenBank/DDBJ databases">
        <authorList>
            <person name="Kim J."/>
        </authorList>
    </citation>
    <scope>NUCLEOTIDE SEQUENCE [LARGE SCALE GENOMIC DNA]</scope>
    <source>
        <strain evidence="3">dk17</strain>
    </source>
</reference>
<comment type="caution">
    <text evidence="2">The sequence shown here is derived from an EMBL/GenBank/DDBJ whole genome shotgun (WGS) entry which is preliminary data.</text>
</comment>
<dbReference type="EMBL" id="VOEJ01000001">
    <property type="protein sequence ID" value="TWR31390.1"/>
    <property type="molecule type" value="Genomic_DNA"/>
</dbReference>
<evidence type="ECO:0000313" key="3">
    <source>
        <dbReference type="Proteomes" id="UP000320042"/>
    </source>
</evidence>
<dbReference type="InterPro" id="IPR025347">
    <property type="entry name" value="DUF4251"/>
</dbReference>
<feature type="chain" id="PRO_5021699901" evidence="1">
    <location>
        <begin position="24"/>
        <end position="170"/>
    </location>
</feature>
<accession>A0A563UJ26</accession>
<dbReference type="AlphaFoldDB" id="A0A563UJ26"/>
<sequence length="170" mass="19474">MKRLINISLSIMLMFVLQQTTNAQTAKQTKQQKKEAEIQQLIDNQNYTFQAQYMYPQGGGQRYINNYYYDLTVSKDSVVAFLPFFGVAYFGVGYSPDDSGIKFTSTKFAYNKDAGKNRWNIVIKPQDARNINQLILNVSNNGYATLSVLSNNKQSIRYDGFITERAKTKK</sequence>
<gene>
    <name evidence="2" type="ORF">FPZ43_02630</name>
</gene>